<dbReference type="AlphaFoldDB" id="A0AAN9QFX3"/>
<comment type="caution">
    <text evidence="2">The sequence shown here is derived from an EMBL/GenBank/DDBJ whole genome shotgun (WGS) entry which is preliminary data.</text>
</comment>
<accession>A0AAN9QFX3</accession>
<dbReference type="Proteomes" id="UP001374584">
    <property type="component" value="Unassembled WGS sequence"/>
</dbReference>
<proteinExistence type="predicted"/>
<evidence type="ECO:0000256" key="1">
    <source>
        <dbReference type="SAM" id="Phobius"/>
    </source>
</evidence>
<name>A0AAN9QFX3_PHACN</name>
<keyword evidence="1" id="KW-1133">Transmembrane helix</keyword>
<evidence type="ECO:0000313" key="3">
    <source>
        <dbReference type="Proteomes" id="UP001374584"/>
    </source>
</evidence>
<keyword evidence="1" id="KW-0472">Membrane</keyword>
<keyword evidence="1" id="KW-0812">Transmembrane</keyword>
<protein>
    <submittedName>
        <fullName evidence="2">Uncharacterized protein</fullName>
    </submittedName>
</protein>
<gene>
    <name evidence="2" type="ORF">VNO80_30576</name>
</gene>
<evidence type="ECO:0000313" key="2">
    <source>
        <dbReference type="EMBL" id="KAK7333797.1"/>
    </source>
</evidence>
<keyword evidence="3" id="KW-1185">Reference proteome</keyword>
<dbReference type="EMBL" id="JAYMYR010000011">
    <property type="protein sequence ID" value="KAK7333797.1"/>
    <property type="molecule type" value="Genomic_DNA"/>
</dbReference>
<reference evidence="2 3" key="1">
    <citation type="submission" date="2024-01" db="EMBL/GenBank/DDBJ databases">
        <title>The genomes of 5 underutilized Papilionoideae crops provide insights into root nodulation and disease resistanc.</title>
        <authorList>
            <person name="Jiang F."/>
        </authorList>
    </citation>
    <scope>NUCLEOTIDE SEQUENCE [LARGE SCALE GENOMIC DNA]</scope>
    <source>
        <strain evidence="2">JINMINGXINNONG_FW02</strain>
        <tissue evidence="2">Leaves</tissue>
    </source>
</reference>
<sequence>MWYLVSLYYSLVLIQFVILYLNKNITFYRSNRSTFAGHTTKTEKNLNEKTYSSQHTLHCSFVPTVLPPLSLPKALTWAYI</sequence>
<feature type="transmembrane region" description="Helical" evidence="1">
    <location>
        <begin position="6"/>
        <end position="22"/>
    </location>
</feature>
<organism evidence="2 3">
    <name type="scientific">Phaseolus coccineus</name>
    <name type="common">Scarlet runner bean</name>
    <name type="synonym">Phaseolus multiflorus</name>
    <dbReference type="NCBI Taxonomy" id="3886"/>
    <lineage>
        <taxon>Eukaryota</taxon>
        <taxon>Viridiplantae</taxon>
        <taxon>Streptophyta</taxon>
        <taxon>Embryophyta</taxon>
        <taxon>Tracheophyta</taxon>
        <taxon>Spermatophyta</taxon>
        <taxon>Magnoliopsida</taxon>
        <taxon>eudicotyledons</taxon>
        <taxon>Gunneridae</taxon>
        <taxon>Pentapetalae</taxon>
        <taxon>rosids</taxon>
        <taxon>fabids</taxon>
        <taxon>Fabales</taxon>
        <taxon>Fabaceae</taxon>
        <taxon>Papilionoideae</taxon>
        <taxon>50 kb inversion clade</taxon>
        <taxon>NPAAA clade</taxon>
        <taxon>indigoferoid/millettioid clade</taxon>
        <taxon>Phaseoleae</taxon>
        <taxon>Phaseolus</taxon>
    </lineage>
</organism>